<keyword evidence="8" id="KW-1185">Reference proteome</keyword>
<feature type="compositionally biased region" description="Polar residues" evidence="5">
    <location>
        <begin position="783"/>
        <end position="805"/>
    </location>
</feature>
<feature type="non-terminal residue" evidence="7">
    <location>
        <position position="1195"/>
    </location>
</feature>
<dbReference type="InterPro" id="IPR057971">
    <property type="entry name" value="PKHA4-7_TBCA"/>
</dbReference>
<protein>
    <submittedName>
        <fullName evidence="7">PKHA7 protein</fullName>
    </submittedName>
</protein>
<feature type="region of interest" description="Disordered" evidence="5">
    <location>
        <begin position="783"/>
        <end position="816"/>
    </location>
</feature>
<dbReference type="Proteomes" id="UP000613066">
    <property type="component" value="Unassembled WGS sequence"/>
</dbReference>
<evidence type="ECO:0000259" key="6">
    <source>
        <dbReference type="PROSITE" id="PS50003"/>
    </source>
</evidence>
<dbReference type="Gene3D" id="2.30.29.30">
    <property type="entry name" value="Pleckstrin-homology domain (PH domain)/Phosphotyrosine-binding domain (PTB)"/>
    <property type="match status" value="1"/>
</dbReference>
<dbReference type="OrthoDB" id="43122at2759"/>
<dbReference type="Pfam" id="PF00169">
    <property type="entry name" value="PH"/>
    <property type="match status" value="1"/>
</dbReference>
<dbReference type="GO" id="GO:0005737">
    <property type="term" value="C:cytoplasm"/>
    <property type="evidence" value="ECO:0007669"/>
    <property type="project" value="UniProtKB-SubCell"/>
</dbReference>
<feature type="compositionally biased region" description="Basic and acidic residues" evidence="5">
    <location>
        <begin position="524"/>
        <end position="539"/>
    </location>
</feature>
<feature type="compositionally biased region" description="Polar residues" evidence="5">
    <location>
        <begin position="955"/>
        <end position="975"/>
    </location>
</feature>
<dbReference type="GO" id="GO:0090136">
    <property type="term" value="P:epithelial cell-cell adhesion"/>
    <property type="evidence" value="ECO:0007669"/>
    <property type="project" value="TreeGrafter"/>
</dbReference>
<dbReference type="PANTHER" id="PTHR12752:SF4">
    <property type="entry name" value="PLECKSTRIN HOMOLOGY DOMAIN-CONTAINING FAMILY A MEMBER 7"/>
    <property type="match status" value="1"/>
</dbReference>
<comment type="subcellular location">
    <subcellularLocation>
        <location evidence="1">Cytoplasm</location>
    </subcellularLocation>
</comment>
<feature type="region of interest" description="Disordered" evidence="5">
    <location>
        <begin position="854"/>
        <end position="880"/>
    </location>
</feature>
<dbReference type="CDD" id="cd13248">
    <property type="entry name" value="PH_PEPP1_2_3"/>
    <property type="match status" value="1"/>
</dbReference>
<organism evidence="7 8">
    <name type="scientific">Penelope pileata</name>
    <dbReference type="NCBI Taxonomy" id="1118817"/>
    <lineage>
        <taxon>Eukaryota</taxon>
        <taxon>Metazoa</taxon>
        <taxon>Chordata</taxon>
        <taxon>Craniata</taxon>
        <taxon>Vertebrata</taxon>
        <taxon>Euteleostomi</taxon>
        <taxon>Archelosauria</taxon>
        <taxon>Archosauria</taxon>
        <taxon>Dinosauria</taxon>
        <taxon>Saurischia</taxon>
        <taxon>Theropoda</taxon>
        <taxon>Coelurosauria</taxon>
        <taxon>Aves</taxon>
        <taxon>Neognathae</taxon>
        <taxon>Galloanserae</taxon>
        <taxon>Galliformes</taxon>
        <taxon>Cracidae</taxon>
        <taxon>Penelope</taxon>
    </lineage>
</organism>
<dbReference type="GO" id="GO:0005915">
    <property type="term" value="C:zonula adherens"/>
    <property type="evidence" value="ECO:0007669"/>
    <property type="project" value="TreeGrafter"/>
</dbReference>
<dbReference type="SMART" id="SM00233">
    <property type="entry name" value="PH"/>
    <property type="match status" value="1"/>
</dbReference>
<keyword evidence="2" id="KW-0963">Cytoplasm</keyword>
<dbReference type="Pfam" id="PF25541">
    <property type="entry name" value="TBCA_PH"/>
    <property type="match status" value="1"/>
</dbReference>
<dbReference type="GO" id="GO:0044331">
    <property type="term" value="P:cell-cell adhesion mediated by cadherin"/>
    <property type="evidence" value="ECO:0007669"/>
    <property type="project" value="TreeGrafter"/>
</dbReference>
<evidence type="ECO:0000256" key="4">
    <source>
        <dbReference type="SAM" id="Coils"/>
    </source>
</evidence>
<dbReference type="PANTHER" id="PTHR12752">
    <property type="entry name" value="PHOSPHOINOSITOL 3-PHOSPHATE-BINDING PROTEIN"/>
    <property type="match status" value="1"/>
</dbReference>
<proteinExistence type="predicted"/>
<feature type="domain" description="PH" evidence="6">
    <location>
        <begin position="93"/>
        <end position="212"/>
    </location>
</feature>
<feature type="coiled-coil region" evidence="4">
    <location>
        <begin position="640"/>
        <end position="674"/>
    </location>
</feature>
<keyword evidence="4" id="KW-0175">Coiled coil</keyword>
<evidence type="ECO:0000256" key="2">
    <source>
        <dbReference type="ARBA" id="ARBA00022490"/>
    </source>
</evidence>
<evidence type="ECO:0000313" key="7">
    <source>
        <dbReference type="EMBL" id="NXC42534.1"/>
    </source>
</evidence>
<dbReference type="GO" id="GO:0045218">
    <property type="term" value="P:zonula adherens maintenance"/>
    <property type="evidence" value="ECO:0007669"/>
    <property type="project" value="TreeGrafter"/>
</dbReference>
<dbReference type="GO" id="GO:0046930">
    <property type="term" value="C:pore complex"/>
    <property type="evidence" value="ECO:0007669"/>
    <property type="project" value="TreeGrafter"/>
</dbReference>
<feature type="region of interest" description="Disordered" evidence="5">
    <location>
        <begin position="388"/>
        <end position="428"/>
    </location>
</feature>
<dbReference type="AlphaFoldDB" id="A0A851NQI9"/>
<gene>
    <name evidence="7" type="primary">Plekha7</name>
    <name evidence="7" type="ORF">PENPIL_R00768</name>
</gene>
<feature type="compositionally biased region" description="Basic and acidic residues" evidence="5">
    <location>
        <begin position="977"/>
        <end position="991"/>
    </location>
</feature>
<dbReference type="InterPro" id="IPR001849">
    <property type="entry name" value="PH_domain"/>
</dbReference>
<dbReference type="PROSITE" id="PS50003">
    <property type="entry name" value="PH_DOMAIN"/>
    <property type="match status" value="1"/>
</dbReference>
<reference evidence="7" key="1">
    <citation type="submission" date="2019-09" db="EMBL/GenBank/DDBJ databases">
        <title>Bird 10,000 Genomes (B10K) Project - Family phase.</title>
        <authorList>
            <person name="Zhang G."/>
        </authorList>
    </citation>
    <scope>NUCLEOTIDE SEQUENCE</scope>
    <source>
        <strain evidence="7">B10K-DU-001-08</strain>
        <tissue evidence="7">Muscle</tissue>
    </source>
</reference>
<evidence type="ECO:0000313" key="8">
    <source>
        <dbReference type="Proteomes" id="UP000613066"/>
    </source>
</evidence>
<feature type="region of interest" description="Disordered" evidence="5">
    <location>
        <begin position="487"/>
        <end position="560"/>
    </location>
</feature>
<dbReference type="GO" id="GO:0046931">
    <property type="term" value="P:pore complex assembly"/>
    <property type="evidence" value="ECO:0007669"/>
    <property type="project" value="TreeGrafter"/>
</dbReference>
<dbReference type="EMBL" id="WBMW01002243">
    <property type="protein sequence ID" value="NXC42534.1"/>
    <property type="molecule type" value="Genomic_DNA"/>
</dbReference>
<keyword evidence="3" id="KW-0597">Phosphoprotein</keyword>
<evidence type="ECO:0000256" key="1">
    <source>
        <dbReference type="ARBA" id="ARBA00004496"/>
    </source>
</evidence>
<dbReference type="InterPro" id="IPR040392">
    <property type="entry name" value="PKHA4-7_PH"/>
</dbReference>
<feature type="non-terminal residue" evidence="7">
    <location>
        <position position="1"/>
    </location>
</feature>
<comment type="caution">
    <text evidence="7">The sequence shown here is derived from an EMBL/GenBank/DDBJ whole genome shotgun (WGS) entry which is preliminary data.</text>
</comment>
<dbReference type="SUPFAM" id="SSF50729">
    <property type="entry name" value="PH domain-like"/>
    <property type="match status" value="1"/>
</dbReference>
<sequence length="1195" mass="135765">PFSHNQQTTSFRHPVTGQVSPENIEFILQEELNSPMSKQQINQRPSSMVSESSTAVTMSAVDTKPGSKVVKSGNKVHSFGKREQAIRRNPNVPVVVRGWLHKQDSSGMRLWKRRWFVLADYCLFYYKDSREESVLGSIPLPSYVISPVGPEDRINRKFSFKAVHTGMRAYIYNKNSVIGSQAEHSGMRTYYFSADTQEDMNGWIRAMNQAALMQTRSSLKRQETEKADQQAVPQVNHVDAYKVCVKAETADIKEGYQKSAEMLGHDKHEETRREKEEEERYIHRKEALETKKGKAKHALTEVDSLFPDLTNAPRSQVAQPQPAEKNGTLPSSLSMSAGLAEQNGTSSYKRGFVPRTNPDKQIQRKSNMAQVEHWVKVQKGDTKSLASDLSLTRQGPNPPFPENYHTLPKNTRQTSGSSPPPLNRNLPSDYKYAQDRVSHLKMSQEERKANKDGTVWQLYEWQQRQQFKHGSPTAPLYVGSSDFIDRGKSKSSLDVPRSISVPPSPSDIPPPGPPKSFPPRRPHTPAERLTVKPSEERQTVDGPFTGSPRKIRSHAVKSSTHIDRRSMPAMGYMTHTVSAPSLHGKSADDTYIQLKKDLEYLDLKVTGRDTLKERSTKPVKVAESDIDVKLSVFCEQDRILQDLEDKIRALKENKDQLESVLEVLHRQMEQYKDQPQHAEKISYQQRLLQEDLIHIRAEISKVSTEMENAWNEYLKLENDVSQLKKALQEQMNSSLVSQEKTQIQKDLWRIEDVTAGLSANKANYKTIVDSIKNPERKIVPSFSQSTVPSLPASLTTVESKPSVLQSPPPTQAKPPLEVRLYPQPYFQTRTQQQAPQLKKIEPPLQSPVRLMPKVEDEAPPRPPLPQLYSPEDQPPAIPPLPREATVIRHTSVRGLKRQSDERKRDRELGQYVNGDYRVELRSYVSEPELATIGGDISQPSSAFISVDSGYQTLPTRGLSGSTSRLHQSSTISSYATLRRDRSKERPKSALERLYSGDHQRGKMSAEEQLERMKRHQKALVRERKRTLSQGERQSVSSRSFIRPISADIGSWKREQEFDLQLLERAIRGEDKDENEWLKVQPVAVAVTETDLEPQDYDLDISRELSKPEKVAIPERYVELEPEEPLSTEELAARQRKAEKIKNILTKSSMHNLQPTIAQDKHNSVDLDSQLQEQERIITISYALASEASQRSKEVA</sequence>
<feature type="compositionally biased region" description="Pro residues" evidence="5">
    <location>
        <begin position="502"/>
        <end position="517"/>
    </location>
</feature>
<evidence type="ECO:0000256" key="5">
    <source>
        <dbReference type="SAM" id="MobiDB-lite"/>
    </source>
</evidence>
<evidence type="ECO:0000256" key="3">
    <source>
        <dbReference type="ARBA" id="ARBA00022553"/>
    </source>
</evidence>
<accession>A0A851NQI9</accession>
<feature type="region of interest" description="Disordered" evidence="5">
    <location>
        <begin position="312"/>
        <end position="368"/>
    </location>
</feature>
<dbReference type="FunFam" id="2.30.29.30:FF:000103">
    <property type="entry name" value="Pleckstrin homology domain-containing family A member 4"/>
    <property type="match status" value="1"/>
</dbReference>
<dbReference type="InterPro" id="IPR011993">
    <property type="entry name" value="PH-like_dom_sf"/>
</dbReference>
<feature type="region of interest" description="Disordered" evidence="5">
    <location>
        <begin position="955"/>
        <end position="991"/>
    </location>
</feature>
<name>A0A851NQI9_9GALL</name>